<dbReference type="AlphaFoldDB" id="A0AAX6I1Z0"/>
<gene>
    <name evidence="2" type="ORF">M6B38_285245</name>
</gene>
<evidence type="ECO:0000313" key="3">
    <source>
        <dbReference type="Proteomes" id="UP001140949"/>
    </source>
</evidence>
<dbReference type="PANTHER" id="PTHR23024">
    <property type="entry name" value="ARYLACETAMIDE DEACETYLASE"/>
    <property type="match status" value="1"/>
</dbReference>
<reference evidence="2" key="1">
    <citation type="journal article" date="2023" name="GigaByte">
        <title>Genome assembly of the bearded iris, Iris pallida Lam.</title>
        <authorList>
            <person name="Bruccoleri R.E."/>
            <person name="Oakeley E.J."/>
            <person name="Faust A.M.E."/>
            <person name="Altorfer M."/>
            <person name="Dessus-Babus S."/>
            <person name="Burckhardt D."/>
            <person name="Oertli M."/>
            <person name="Naumann U."/>
            <person name="Petersen F."/>
            <person name="Wong J."/>
        </authorList>
    </citation>
    <scope>NUCLEOTIDE SEQUENCE</scope>
    <source>
        <tissue evidence="2">Leaf</tissue>
    </source>
</reference>
<feature type="domain" description="Alpha/beta hydrolase fold-3" evidence="1">
    <location>
        <begin position="103"/>
        <end position="322"/>
    </location>
</feature>
<evidence type="ECO:0000259" key="1">
    <source>
        <dbReference type="Pfam" id="PF07859"/>
    </source>
</evidence>
<dbReference type="PANTHER" id="PTHR23024:SF589">
    <property type="entry name" value="CARBOXYLESTERASE 17-RELATED"/>
    <property type="match status" value="1"/>
</dbReference>
<reference evidence="2" key="2">
    <citation type="submission" date="2023-04" db="EMBL/GenBank/DDBJ databases">
        <authorList>
            <person name="Bruccoleri R.E."/>
            <person name="Oakeley E.J."/>
            <person name="Faust A.-M."/>
            <person name="Dessus-Babus S."/>
            <person name="Altorfer M."/>
            <person name="Burckhardt D."/>
            <person name="Oertli M."/>
            <person name="Naumann U."/>
            <person name="Petersen F."/>
            <person name="Wong J."/>
        </authorList>
    </citation>
    <scope>NUCLEOTIDE SEQUENCE</scope>
    <source>
        <strain evidence="2">GSM-AAB239-AS_SAM_17_03QT</strain>
        <tissue evidence="2">Leaf</tissue>
    </source>
</reference>
<name>A0AAX6I1Z0_IRIPA</name>
<proteinExistence type="predicted"/>
<evidence type="ECO:0000313" key="2">
    <source>
        <dbReference type="EMBL" id="KAJ6847182.1"/>
    </source>
</evidence>
<organism evidence="2 3">
    <name type="scientific">Iris pallida</name>
    <name type="common">Sweet iris</name>
    <dbReference type="NCBI Taxonomy" id="29817"/>
    <lineage>
        <taxon>Eukaryota</taxon>
        <taxon>Viridiplantae</taxon>
        <taxon>Streptophyta</taxon>
        <taxon>Embryophyta</taxon>
        <taxon>Tracheophyta</taxon>
        <taxon>Spermatophyta</taxon>
        <taxon>Magnoliopsida</taxon>
        <taxon>Liliopsida</taxon>
        <taxon>Asparagales</taxon>
        <taxon>Iridaceae</taxon>
        <taxon>Iridoideae</taxon>
        <taxon>Irideae</taxon>
        <taxon>Iris</taxon>
    </lineage>
</organism>
<dbReference type="SUPFAM" id="SSF53474">
    <property type="entry name" value="alpha/beta-Hydrolases"/>
    <property type="match status" value="1"/>
</dbReference>
<dbReference type="Proteomes" id="UP001140949">
    <property type="component" value="Unassembled WGS sequence"/>
</dbReference>
<dbReference type="InterPro" id="IPR050466">
    <property type="entry name" value="Carboxylest/Gibb_receptor"/>
</dbReference>
<comment type="caution">
    <text evidence="2">The sequence shown here is derived from an EMBL/GenBank/DDBJ whole genome shotgun (WGS) entry which is preliminary data.</text>
</comment>
<dbReference type="EMBL" id="JANAVB010005597">
    <property type="protein sequence ID" value="KAJ6847182.1"/>
    <property type="molecule type" value="Genomic_DNA"/>
</dbReference>
<protein>
    <recommendedName>
        <fullName evidence="1">Alpha/beta hydrolase fold-3 domain-containing protein</fullName>
    </recommendedName>
</protein>
<dbReference type="InterPro" id="IPR013094">
    <property type="entry name" value="AB_hydrolase_3"/>
</dbReference>
<dbReference type="GO" id="GO:0016787">
    <property type="term" value="F:hydrolase activity"/>
    <property type="evidence" value="ECO:0007669"/>
    <property type="project" value="InterPro"/>
</dbReference>
<dbReference type="Gene3D" id="3.40.50.1820">
    <property type="entry name" value="alpha/beta hydrolase"/>
    <property type="match status" value="1"/>
</dbReference>
<keyword evidence="3" id="KW-1185">Reference proteome</keyword>
<accession>A0AAX6I1Z0</accession>
<sequence length="349" mass="38223">MIRRRMGAIQLASGSTTAGLSLEAGRDHGPVVEEIRGLIRLHKDGHVERPPAVPEVPCTWSPVPEVRTGDVVIDSSTGTWARFYVPTCHQQGQQLQQQLLPLLVYFHGGGFCVGSAAWSCYHEFLARLASHAGCVVMSVNYRLAPEHRLPACYEDGLAAVKWARRQLQAGSGWWRARCDLNRVYLGGDSAGAAAAYNVSARLCPSASYLRGLVLIQPFFGGEARTGSEKSAVQPPKSALSLATSDCYWRLALPAGADRDHPWCNPLGRRSPKLESLGLPPALVCISEADILKDRNLEFCRAMRKAGKTVEHAVYAGVGHGFQVLHNYHASQARIQEMLTHIKSFLSNYR</sequence>
<dbReference type="Pfam" id="PF07859">
    <property type="entry name" value="Abhydrolase_3"/>
    <property type="match status" value="1"/>
</dbReference>
<dbReference type="InterPro" id="IPR029058">
    <property type="entry name" value="AB_hydrolase_fold"/>
</dbReference>